<evidence type="ECO:0000313" key="2">
    <source>
        <dbReference type="Proteomes" id="UP000054018"/>
    </source>
</evidence>
<reference evidence="1 2" key="1">
    <citation type="submission" date="2014-04" db="EMBL/GenBank/DDBJ databases">
        <authorList>
            <consortium name="DOE Joint Genome Institute"/>
            <person name="Kuo A."/>
            <person name="Kohler A."/>
            <person name="Costa M.D."/>
            <person name="Nagy L.G."/>
            <person name="Floudas D."/>
            <person name="Copeland A."/>
            <person name="Barry K.W."/>
            <person name="Cichocki N."/>
            <person name="Veneault-Fourrey C."/>
            <person name="LaButti K."/>
            <person name="Lindquist E.A."/>
            <person name="Lipzen A."/>
            <person name="Lundell T."/>
            <person name="Morin E."/>
            <person name="Murat C."/>
            <person name="Sun H."/>
            <person name="Tunlid A."/>
            <person name="Henrissat B."/>
            <person name="Grigoriev I.V."/>
            <person name="Hibbett D.S."/>
            <person name="Martin F."/>
            <person name="Nordberg H.P."/>
            <person name="Cantor M.N."/>
            <person name="Hua S.X."/>
        </authorList>
    </citation>
    <scope>NUCLEOTIDE SEQUENCE [LARGE SCALE GENOMIC DNA]</scope>
    <source>
        <strain evidence="1 2">441</strain>
    </source>
</reference>
<accession>A0A0C9YLQ5</accession>
<dbReference type="HOGENOM" id="CLU_1960435_0_0_1"/>
<dbReference type="Proteomes" id="UP000054018">
    <property type="component" value="Unassembled WGS sequence"/>
</dbReference>
<protein>
    <submittedName>
        <fullName evidence="1">Uncharacterized protein</fullName>
    </submittedName>
</protein>
<organism evidence="1 2">
    <name type="scientific">Pisolithus microcarpus 441</name>
    <dbReference type="NCBI Taxonomy" id="765257"/>
    <lineage>
        <taxon>Eukaryota</taxon>
        <taxon>Fungi</taxon>
        <taxon>Dikarya</taxon>
        <taxon>Basidiomycota</taxon>
        <taxon>Agaricomycotina</taxon>
        <taxon>Agaricomycetes</taxon>
        <taxon>Agaricomycetidae</taxon>
        <taxon>Boletales</taxon>
        <taxon>Sclerodermatineae</taxon>
        <taxon>Pisolithaceae</taxon>
        <taxon>Pisolithus</taxon>
    </lineage>
</organism>
<proteinExistence type="predicted"/>
<gene>
    <name evidence="1" type="ORF">PISMIDRAFT_685066</name>
</gene>
<dbReference type="AlphaFoldDB" id="A0A0C9YLQ5"/>
<evidence type="ECO:0000313" key="1">
    <source>
        <dbReference type="EMBL" id="KIK17621.1"/>
    </source>
</evidence>
<dbReference type="EMBL" id="KN833823">
    <property type="protein sequence ID" value="KIK17621.1"/>
    <property type="molecule type" value="Genomic_DNA"/>
</dbReference>
<reference evidence="2" key="2">
    <citation type="submission" date="2015-01" db="EMBL/GenBank/DDBJ databases">
        <title>Evolutionary Origins and Diversification of the Mycorrhizal Mutualists.</title>
        <authorList>
            <consortium name="DOE Joint Genome Institute"/>
            <consortium name="Mycorrhizal Genomics Consortium"/>
            <person name="Kohler A."/>
            <person name="Kuo A."/>
            <person name="Nagy L.G."/>
            <person name="Floudas D."/>
            <person name="Copeland A."/>
            <person name="Barry K.W."/>
            <person name="Cichocki N."/>
            <person name="Veneault-Fourrey C."/>
            <person name="LaButti K."/>
            <person name="Lindquist E.A."/>
            <person name="Lipzen A."/>
            <person name="Lundell T."/>
            <person name="Morin E."/>
            <person name="Murat C."/>
            <person name="Riley R."/>
            <person name="Ohm R."/>
            <person name="Sun H."/>
            <person name="Tunlid A."/>
            <person name="Henrissat B."/>
            <person name="Grigoriev I.V."/>
            <person name="Hibbett D.S."/>
            <person name="Martin F."/>
        </authorList>
    </citation>
    <scope>NUCLEOTIDE SEQUENCE [LARGE SCALE GENOMIC DNA]</scope>
    <source>
        <strain evidence="2">441</strain>
    </source>
</reference>
<keyword evidence="2" id="KW-1185">Reference proteome</keyword>
<name>A0A0C9YLQ5_9AGAM</name>
<sequence>MTLQLLRTSFSKVWMRRSYSGELHGTSLPVTFQLSSFVPIFYPSDLGNKRVDLDELVTLRRAARLSGILQGPLTSLLWQIYGGCSWTSFSRDHITTPISVPDWVWEVSLFPNCFPVDLILLDCTRVVV</sequence>